<organism evidence="1 2">
    <name type="scientific">Cellulophaga baltica</name>
    <dbReference type="NCBI Taxonomy" id="76594"/>
    <lineage>
        <taxon>Bacteria</taxon>
        <taxon>Pseudomonadati</taxon>
        <taxon>Bacteroidota</taxon>
        <taxon>Flavobacteriia</taxon>
        <taxon>Flavobacteriales</taxon>
        <taxon>Flavobacteriaceae</taxon>
        <taxon>Cellulophaga</taxon>
    </lineage>
</organism>
<sequence length="102" mass="11931">MNYQMDKSYQVEWTRRSLLNAIAIKKYLLSKFSKKELSNFESVLGQFEMAVSNFPTLYTESKSQNNLRKAIIHTNTTVYYILQKNKVTVIAMKDNRQIKAGK</sequence>
<dbReference type="AlphaFoldDB" id="A0A1G7ECQ2"/>
<proteinExistence type="predicted"/>
<dbReference type="Gene3D" id="3.30.2310.20">
    <property type="entry name" value="RelE-like"/>
    <property type="match status" value="1"/>
</dbReference>
<dbReference type="Proteomes" id="UP000182114">
    <property type="component" value="Unassembled WGS sequence"/>
</dbReference>
<protein>
    <recommendedName>
        <fullName evidence="3">Plasmid stabilization system protein ParE</fullName>
    </recommendedName>
</protein>
<evidence type="ECO:0000313" key="1">
    <source>
        <dbReference type="EMBL" id="SDE61429.1"/>
    </source>
</evidence>
<reference evidence="2" key="1">
    <citation type="submission" date="2016-10" db="EMBL/GenBank/DDBJ databases">
        <authorList>
            <person name="Varghese N."/>
            <person name="Submissions S."/>
        </authorList>
    </citation>
    <scope>NUCLEOTIDE SEQUENCE [LARGE SCALE GENOMIC DNA]</scope>
    <source>
        <strain evidence="2">DSM 24729</strain>
    </source>
</reference>
<dbReference type="RefSeq" id="WP_074537529.1">
    <property type="nucleotide sequence ID" value="NZ_FNBD01000002.1"/>
</dbReference>
<dbReference type="InterPro" id="IPR035093">
    <property type="entry name" value="RelE/ParE_toxin_dom_sf"/>
</dbReference>
<gene>
    <name evidence="1" type="ORF">SAMN04487992_102241</name>
</gene>
<name>A0A1G7ECQ2_9FLAO</name>
<keyword evidence="2" id="KW-1185">Reference proteome</keyword>
<evidence type="ECO:0008006" key="3">
    <source>
        <dbReference type="Google" id="ProtNLM"/>
    </source>
</evidence>
<accession>A0A1G7ECQ2</accession>
<dbReference type="EMBL" id="FNBD01000002">
    <property type="protein sequence ID" value="SDE61429.1"/>
    <property type="molecule type" value="Genomic_DNA"/>
</dbReference>
<evidence type="ECO:0000313" key="2">
    <source>
        <dbReference type="Proteomes" id="UP000182114"/>
    </source>
</evidence>